<dbReference type="Proteomes" id="UP000466514">
    <property type="component" value="Chromosome"/>
</dbReference>
<accession>A0A7I7MGT6</accession>
<feature type="signal peptide" evidence="1">
    <location>
        <begin position="1"/>
        <end position="34"/>
    </location>
</feature>
<feature type="chain" id="PRO_5029635364" evidence="1">
    <location>
        <begin position="35"/>
        <end position="143"/>
    </location>
</feature>
<dbReference type="EMBL" id="AP022574">
    <property type="protein sequence ID" value="BBX71554.1"/>
    <property type="molecule type" value="Genomic_DNA"/>
</dbReference>
<dbReference type="KEGG" id="mpsc:MPSYJ_50150"/>
<organism evidence="2 3">
    <name type="scientific">Mycolicibacterium psychrotolerans</name>
    <dbReference type="NCBI Taxonomy" id="216929"/>
    <lineage>
        <taxon>Bacteria</taxon>
        <taxon>Bacillati</taxon>
        <taxon>Actinomycetota</taxon>
        <taxon>Actinomycetes</taxon>
        <taxon>Mycobacteriales</taxon>
        <taxon>Mycobacteriaceae</taxon>
        <taxon>Mycolicibacterium</taxon>
    </lineage>
</organism>
<name>A0A7I7MGT6_9MYCO</name>
<reference evidence="2 3" key="1">
    <citation type="journal article" date="2019" name="Emerg. Microbes Infect.">
        <title>Comprehensive subspecies identification of 175 nontuberculous mycobacteria species based on 7547 genomic profiles.</title>
        <authorList>
            <person name="Matsumoto Y."/>
            <person name="Kinjo T."/>
            <person name="Motooka D."/>
            <person name="Nabeya D."/>
            <person name="Jung N."/>
            <person name="Uechi K."/>
            <person name="Horii T."/>
            <person name="Iida T."/>
            <person name="Fujita J."/>
            <person name="Nakamura S."/>
        </authorList>
    </citation>
    <scope>NUCLEOTIDE SEQUENCE [LARGE SCALE GENOMIC DNA]</scope>
    <source>
        <strain evidence="2 3">JCM 13323</strain>
    </source>
</reference>
<evidence type="ECO:0000313" key="2">
    <source>
        <dbReference type="EMBL" id="BBX71554.1"/>
    </source>
</evidence>
<gene>
    <name evidence="2" type="ORF">MPSYJ_50150</name>
</gene>
<sequence length="143" mass="14817">MWGDMTTVATKFQVTAAAAALAVGAAFAPVAANAAPAIQLPAAPSFADLPAQPKGPVYIVTATSLQLISIVLDQSARLQNIRATRLEAYAAAHPDTFFGRIAAARAERLRKMEEISRGFKLDVCLAGNSVGVGPYGTITQGSC</sequence>
<evidence type="ECO:0000313" key="3">
    <source>
        <dbReference type="Proteomes" id="UP000466514"/>
    </source>
</evidence>
<dbReference type="AlphaFoldDB" id="A0A7I7MGT6"/>
<proteinExistence type="predicted"/>
<protein>
    <submittedName>
        <fullName evidence="2">Uncharacterized protein</fullName>
    </submittedName>
</protein>
<keyword evidence="1" id="KW-0732">Signal</keyword>
<evidence type="ECO:0000256" key="1">
    <source>
        <dbReference type="SAM" id="SignalP"/>
    </source>
</evidence>
<keyword evidence="3" id="KW-1185">Reference proteome</keyword>